<reference evidence="6" key="1">
    <citation type="submission" date="2018-05" db="EMBL/GenBank/DDBJ databases">
        <authorList>
            <person name="Lanie J.A."/>
            <person name="Ng W.-L."/>
            <person name="Kazmierczak K.M."/>
            <person name="Andrzejewski T.M."/>
            <person name="Davidsen T.M."/>
            <person name="Wayne K.J."/>
            <person name="Tettelin H."/>
            <person name="Glass J.I."/>
            <person name="Rusch D."/>
            <person name="Podicherti R."/>
            <person name="Tsui H.-C.T."/>
            <person name="Winkler M.E."/>
        </authorList>
    </citation>
    <scope>NUCLEOTIDE SEQUENCE</scope>
</reference>
<feature type="domain" description="DAPG hydrolase PhiG" evidence="5">
    <location>
        <begin position="32"/>
        <end position="147"/>
    </location>
</feature>
<sequence>MKRTLFFVLLLIVIVVSATQFTLPSRQSTQQDFNDLNYAEFKSGVRRLRDGTVEVSSLVNMPEVTSNMFRWWFTDYLQTTEHYKMWHPEDHVWMDWEHKKSGEITGSHHLVHEYIGGELSKLRIQFAWPQEILGYDPSDENTVVLCARVGELDSSLNIAE</sequence>
<keyword evidence="3" id="KW-0378">Hydrolase</keyword>
<dbReference type="InterPro" id="IPR041526">
    <property type="entry name" value="DAPG_hydrolase"/>
</dbReference>
<evidence type="ECO:0000256" key="2">
    <source>
        <dbReference type="ARBA" id="ARBA00022723"/>
    </source>
</evidence>
<keyword evidence="4" id="KW-0862">Zinc</keyword>
<proteinExistence type="predicted"/>
<dbReference type="Pfam" id="PF18089">
    <property type="entry name" value="DAPG_hydrolase"/>
    <property type="match status" value="1"/>
</dbReference>
<gene>
    <name evidence="6" type="ORF">METZ01_LOCUS216349</name>
</gene>
<dbReference type="GO" id="GO:0046872">
    <property type="term" value="F:metal ion binding"/>
    <property type="evidence" value="ECO:0007669"/>
    <property type="project" value="UniProtKB-KW"/>
</dbReference>
<feature type="non-terminal residue" evidence="6">
    <location>
        <position position="160"/>
    </location>
</feature>
<dbReference type="GO" id="GO:0016787">
    <property type="term" value="F:hydrolase activity"/>
    <property type="evidence" value="ECO:0007669"/>
    <property type="project" value="UniProtKB-KW"/>
</dbReference>
<evidence type="ECO:0000313" key="6">
    <source>
        <dbReference type="EMBL" id="SVB63495.1"/>
    </source>
</evidence>
<evidence type="ECO:0000256" key="1">
    <source>
        <dbReference type="ARBA" id="ARBA00001947"/>
    </source>
</evidence>
<evidence type="ECO:0000256" key="3">
    <source>
        <dbReference type="ARBA" id="ARBA00022801"/>
    </source>
</evidence>
<accession>A0A382FLK0</accession>
<dbReference type="EMBL" id="UINC01050483">
    <property type="protein sequence ID" value="SVB63495.1"/>
    <property type="molecule type" value="Genomic_DNA"/>
</dbReference>
<protein>
    <recommendedName>
        <fullName evidence="5">DAPG hydrolase PhiG domain-containing protein</fullName>
    </recommendedName>
</protein>
<keyword evidence="2" id="KW-0479">Metal-binding</keyword>
<name>A0A382FLK0_9ZZZZ</name>
<evidence type="ECO:0000256" key="4">
    <source>
        <dbReference type="ARBA" id="ARBA00022833"/>
    </source>
</evidence>
<organism evidence="6">
    <name type="scientific">marine metagenome</name>
    <dbReference type="NCBI Taxonomy" id="408172"/>
    <lineage>
        <taxon>unclassified sequences</taxon>
        <taxon>metagenomes</taxon>
        <taxon>ecological metagenomes</taxon>
    </lineage>
</organism>
<evidence type="ECO:0000259" key="5">
    <source>
        <dbReference type="Pfam" id="PF18089"/>
    </source>
</evidence>
<comment type="cofactor">
    <cofactor evidence="1">
        <name>Zn(2+)</name>
        <dbReference type="ChEBI" id="CHEBI:29105"/>
    </cofactor>
</comment>
<dbReference type="AlphaFoldDB" id="A0A382FLK0"/>